<name>A0A346PJ30_9EURY</name>
<dbReference type="KEGG" id="nan:AArc1_3220"/>
<accession>A0A346PJ30</accession>
<dbReference type="RefSeq" id="WP_117365468.1">
    <property type="nucleotide sequence ID" value="NZ_CP024047.1"/>
</dbReference>
<dbReference type="Proteomes" id="UP000258707">
    <property type="component" value="Chromosome"/>
</dbReference>
<feature type="domain" description="MOSC" evidence="1">
    <location>
        <begin position="93"/>
        <end position="257"/>
    </location>
</feature>
<dbReference type="EMBL" id="CP024047">
    <property type="protein sequence ID" value="AXR79525.1"/>
    <property type="molecule type" value="Genomic_DNA"/>
</dbReference>
<dbReference type="InterPro" id="IPR005302">
    <property type="entry name" value="MoCF_Sase_C"/>
</dbReference>
<dbReference type="GO" id="GO:0030170">
    <property type="term" value="F:pyridoxal phosphate binding"/>
    <property type="evidence" value="ECO:0007669"/>
    <property type="project" value="InterPro"/>
</dbReference>
<sequence length="259" mass="28926">MARLERLRVYPVKSLNGVDLEAAQVLDGGTLERDREFVLRDADGEAVTAKRTAEIHAFDTDFDPQTSELTVTGPDGEHRRFDLVDARERERAATLFGDTLEIDLTIERDRSTGFVDRPEMGPSVISTATLEAVASWFDELTVESVRRRLRANLEISGVPAFWEDRFVGADAPSFTVGDVTLEGVTPCARCVVPGRDPDTGEALPEFRERFLEKRRETFPAFADEDAFDHYYTLMLIAQVREADRGSTLRVGAPAEVVDE</sequence>
<dbReference type="InterPro" id="IPR005303">
    <property type="entry name" value="MOCOS_middle"/>
</dbReference>
<proteinExistence type="predicted"/>
<dbReference type="InterPro" id="IPR011037">
    <property type="entry name" value="Pyrv_Knase-like_insert_dom_sf"/>
</dbReference>
<reference evidence="3" key="1">
    <citation type="submission" date="2017-10" db="EMBL/GenBank/DDBJ databases">
        <title>Phenotypic and genomic properties of facultatively anaerobic sulfur-reducing natronoarchaea from hypersaline soda lakes.</title>
        <authorList>
            <person name="Sorokin D.Y."/>
            <person name="Kublanov I.V."/>
            <person name="Roman P."/>
            <person name="Sinninghe Damste J.S."/>
            <person name="Golyshin P.N."/>
            <person name="Rojo D."/>
            <person name="Ciordia S."/>
            <person name="Mena Md.C."/>
            <person name="Ferrer M."/>
            <person name="Messina E."/>
            <person name="Smedile F."/>
            <person name="La Spada G."/>
            <person name="La Cono V."/>
            <person name="Yakimov M.M."/>
        </authorList>
    </citation>
    <scope>NUCLEOTIDE SEQUENCE [LARGE SCALE GENOMIC DNA]</scope>
    <source>
        <strain evidence="3">AArc1</strain>
    </source>
</reference>
<dbReference type="Pfam" id="PF03476">
    <property type="entry name" value="MOSC_N"/>
    <property type="match status" value="1"/>
</dbReference>
<dbReference type="GO" id="GO:0003824">
    <property type="term" value="F:catalytic activity"/>
    <property type="evidence" value="ECO:0007669"/>
    <property type="project" value="InterPro"/>
</dbReference>
<dbReference type="AlphaFoldDB" id="A0A346PJ30"/>
<dbReference type="GO" id="GO:0030151">
    <property type="term" value="F:molybdenum ion binding"/>
    <property type="evidence" value="ECO:0007669"/>
    <property type="project" value="InterPro"/>
</dbReference>
<evidence type="ECO:0000313" key="2">
    <source>
        <dbReference type="EMBL" id="AXR79525.1"/>
    </source>
</evidence>
<dbReference type="SUPFAM" id="SSF50800">
    <property type="entry name" value="PK beta-barrel domain-like"/>
    <property type="match status" value="1"/>
</dbReference>
<dbReference type="Pfam" id="PF03473">
    <property type="entry name" value="MOSC"/>
    <property type="match status" value="1"/>
</dbReference>
<protein>
    <submittedName>
        <fullName evidence="2">MOSC domain containing protein</fullName>
    </submittedName>
</protein>
<evidence type="ECO:0000259" key="1">
    <source>
        <dbReference type="PROSITE" id="PS51340"/>
    </source>
</evidence>
<gene>
    <name evidence="2" type="ORF">AArc1_3220</name>
</gene>
<dbReference type="PROSITE" id="PS51340">
    <property type="entry name" value="MOSC"/>
    <property type="match status" value="1"/>
</dbReference>
<evidence type="ECO:0000313" key="3">
    <source>
        <dbReference type="Proteomes" id="UP000258707"/>
    </source>
</evidence>
<organism evidence="2 3">
    <name type="scientific">Natrarchaeobaculum sulfurireducens</name>
    <dbReference type="NCBI Taxonomy" id="2044521"/>
    <lineage>
        <taxon>Archaea</taxon>
        <taxon>Methanobacteriati</taxon>
        <taxon>Methanobacteriota</taxon>
        <taxon>Stenosarchaea group</taxon>
        <taxon>Halobacteria</taxon>
        <taxon>Halobacteriales</taxon>
        <taxon>Natrialbaceae</taxon>
        <taxon>Natrarchaeobaculum</taxon>
    </lineage>
</organism>
<dbReference type="GeneID" id="37639982"/>